<reference evidence="2 3" key="1">
    <citation type="submission" date="2023-03" db="EMBL/GenBank/DDBJ databases">
        <title>Paludisphaera mucosa sp. nov. a novel planctomycete from northern fen.</title>
        <authorList>
            <person name="Ivanova A."/>
        </authorList>
    </citation>
    <scope>NUCLEOTIDE SEQUENCE [LARGE SCALE GENOMIC DNA]</scope>
    <source>
        <strain evidence="2 3">Pla2</strain>
    </source>
</reference>
<dbReference type="EMBL" id="JARRAG010000002">
    <property type="protein sequence ID" value="MDG3005550.1"/>
    <property type="molecule type" value="Genomic_DNA"/>
</dbReference>
<evidence type="ECO:0000313" key="2">
    <source>
        <dbReference type="EMBL" id="MDG3005550.1"/>
    </source>
</evidence>
<gene>
    <name evidence="2" type="ORF">PZE19_17320</name>
</gene>
<accession>A0ABT6FDB3</accession>
<comment type="caution">
    <text evidence="2">The sequence shown here is derived from an EMBL/GenBank/DDBJ whole genome shotgun (WGS) entry which is preliminary data.</text>
</comment>
<feature type="compositionally biased region" description="Basic and acidic residues" evidence="1">
    <location>
        <begin position="16"/>
        <end position="38"/>
    </location>
</feature>
<organism evidence="2 3">
    <name type="scientific">Paludisphaera mucosa</name>
    <dbReference type="NCBI Taxonomy" id="3030827"/>
    <lineage>
        <taxon>Bacteria</taxon>
        <taxon>Pseudomonadati</taxon>
        <taxon>Planctomycetota</taxon>
        <taxon>Planctomycetia</taxon>
        <taxon>Isosphaerales</taxon>
        <taxon>Isosphaeraceae</taxon>
        <taxon>Paludisphaera</taxon>
    </lineage>
</organism>
<protein>
    <submittedName>
        <fullName evidence="2">Uncharacterized protein</fullName>
    </submittedName>
</protein>
<sequence>MRRIVFVLALGRLERSGGDDREQRRREAGGEGLEHGPDPPRPMPWKSTTPGIARRRVDFDKGGGWQFGVARLNPDGSPDATFDTDGQATVSFVGASHAYAVAVDSLGRIIVAGSAATTAGSSFSTVDDFVVARLNSGGPLDMTFGSGGRTNVDFSAGDPRSDHAYAMAIQSDGRIVLAGDSVPSPSVALGSFALARLNVVAPPTDGGGGGGTDQNPGKGPKGRINFFYGLNRRPVTRSPAPL</sequence>
<dbReference type="Pfam" id="PF17164">
    <property type="entry name" value="DUF5122"/>
    <property type="match status" value="3"/>
</dbReference>
<evidence type="ECO:0000256" key="1">
    <source>
        <dbReference type="SAM" id="MobiDB-lite"/>
    </source>
</evidence>
<feature type="region of interest" description="Disordered" evidence="1">
    <location>
        <begin position="16"/>
        <end position="47"/>
    </location>
</feature>
<dbReference type="Gene3D" id="2.80.10.50">
    <property type="match status" value="1"/>
</dbReference>
<dbReference type="NCBIfam" id="TIGR02608">
    <property type="entry name" value="delta_60_rpt"/>
    <property type="match status" value="3"/>
</dbReference>
<evidence type="ECO:0000313" key="3">
    <source>
        <dbReference type="Proteomes" id="UP001216907"/>
    </source>
</evidence>
<dbReference type="Proteomes" id="UP001216907">
    <property type="component" value="Unassembled WGS sequence"/>
</dbReference>
<proteinExistence type="predicted"/>
<feature type="region of interest" description="Disordered" evidence="1">
    <location>
        <begin position="203"/>
        <end position="226"/>
    </location>
</feature>
<dbReference type="InterPro" id="IPR013431">
    <property type="entry name" value="Delta_60_rpt"/>
</dbReference>
<keyword evidence="3" id="KW-1185">Reference proteome</keyword>
<dbReference type="RefSeq" id="WP_277861881.1">
    <property type="nucleotide sequence ID" value="NZ_JARRAG010000002.1"/>
</dbReference>
<name>A0ABT6FDB3_9BACT</name>